<evidence type="ECO:0000256" key="2">
    <source>
        <dbReference type="ARBA" id="ARBA00022475"/>
    </source>
</evidence>
<accession>Q6AS07</accession>
<dbReference type="InterPro" id="IPR050638">
    <property type="entry name" value="AA-Vitamin_Transporters"/>
</dbReference>
<feature type="transmembrane region" description="Helical" evidence="6">
    <location>
        <begin position="136"/>
        <end position="157"/>
    </location>
</feature>
<feature type="transmembrane region" description="Helical" evidence="6">
    <location>
        <begin position="259"/>
        <end position="277"/>
    </location>
</feature>
<feature type="domain" description="EamA" evidence="7">
    <location>
        <begin position="165"/>
        <end position="300"/>
    </location>
</feature>
<name>Q6AS07_DESPS</name>
<evidence type="ECO:0000313" key="9">
    <source>
        <dbReference type="Proteomes" id="UP000000602"/>
    </source>
</evidence>
<evidence type="ECO:0000256" key="6">
    <source>
        <dbReference type="SAM" id="Phobius"/>
    </source>
</evidence>
<dbReference type="InterPro" id="IPR000620">
    <property type="entry name" value="EamA_dom"/>
</dbReference>
<dbReference type="EMBL" id="CR522870">
    <property type="protein sequence ID" value="CAG34868.1"/>
    <property type="molecule type" value="Genomic_DNA"/>
</dbReference>
<protein>
    <submittedName>
        <fullName evidence="8">Hypothetical membrane protein</fullName>
    </submittedName>
</protein>
<proteinExistence type="predicted"/>
<dbReference type="HOGENOM" id="CLU_033863_14_0_7"/>
<dbReference type="InterPro" id="IPR037185">
    <property type="entry name" value="EmrE-like"/>
</dbReference>
<feature type="transmembrane region" description="Helical" evidence="6">
    <location>
        <begin position="283"/>
        <end position="300"/>
    </location>
</feature>
<feature type="transmembrane region" description="Helical" evidence="6">
    <location>
        <begin position="48"/>
        <end position="66"/>
    </location>
</feature>
<dbReference type="Pfam" id="PF00892">
    <property type="entry name" value="EamA"/>
    <property type="match status" value="2"/>
</dbReference>
<keyword evidence="4 6" id="KW-1133">Transmembrane helix</keyword>
<comment type="subcellular location">
    <subcellularLocation>
        <location evidence="1">Cell membrane</location>
        <topology evidence="1">Multi-pass membrane protein</topology>
    </subcellularLocation>
</comment>
<evidence type="ECO:0000259" key="7">
    <source>
        <dbReference type="Pfam" id="PF00892"/>
    </source>
</evidence>
<keyword evidence="5 6" id="KW-0472">Membrane</keyword>
<evidence type="ECO:0000256" key="3">
    <source>
        <dbReference type="ARBA" id="ARBA00022692"/>
    </source>
</evidence>
<feature type="transmembrane region" description="Helical" evidence="6">
    <location>
        <begin position="21"/>
        <end position="42"/>
    </location>
</feature>
<sequence>MLLSIKSREKNMVNRQRIWAHILMLLSSCFVATSFIAGEMVAGQIDPGLLTLVRFTVAALIVLLVVGLRSDLSFSLSLFFRSSLVSGCLVGFFWLMFFSLRYTTAFNTSVIFAVTPLFSYFYSMILLGERFSLAKLLALLCGGIGALWVLCQGDLFFWQHLSWNKGDLIFLSGCLLMGFYSPFIKICQRGESALLMTFWILVTGACWLLLLNFRLVFTYSWSAVPGSCWGWILYLAIFATIVTFYCNQIAVSVIGPIRAASYSYLYPVIVVFLNLFMGKGLPHYQILPGLFIVIAAMYLIQRGGTELEERAERQ</sequence>
<feature type="transmembrane region" description="Helical" evidence="6">
    <location>
        <begin position="229"/>
        <end position="247"/>
    </location>
</feature>
<feature type="transmembrane region" description="Helical" evidence="6">
    <location>
        <begin position="169"/>
        <end position="187"/>
    </location>
</feature>
<dbReference type="PROSITE" id="PS51257">
    <property type="entry name" value="PROKAR_LIPOPROTEIN"/>
    <property type="match status" value="1"/>
</dbReference>
<reference evidence="9" key="1">
    <citation type="journal article" date="2004" name="Environ. Microbiol.">
        <title>The genome of Desulfotalea psychrophila, a sulfate-reducing bacterium from permanently cold Arctic sediments.</title>
        <authorList>
            <person name="Rabus R."/>
            <person name="Ruepp A."/>
            <person name="Frickey T."/>
            <person name="Rattei T."/>
            <person name="Fartmann B."/>
            <person name="Stark M."/>
            <person name="Bauer M."/>
            <person name="Zibat A."/>
            <person name="Lombardot T."/>
            <person name="Becker I."/>
            <person name="Amann J."/>
            <person name="Gellner K."/>
            <person name="Teeling H."/>
            <person name="Leuschner W.D."/>
            <person name="Gloeckner F.-O."/>
            <person name="Lupas A.N."/>
            <person name="Amann R."/>
            <person name="Klenk H.-P."/>
        </authorList>
    </citation>
    <scope>NUCLEOTIDE SEQUENCE [LARGE SCALE GENOMIC DNA]</scope>
    <source>
        <strain evidence="9">DSM 12343 / LSv54</strain>
    </source>
</reference>
<dbReference type="STRING" id="177439.DP0139"/>
<organism evidence="8 9">
    <name type="scientific">Desulfotalea psychrophila (strain LSv54 / DSM 12343)</name>
    <dbReference type="NCBI Taxonomy" id="177439"/>
    <lineage>
        <taxon>Bacteria</taxon>
        <taxon>Pseudomonadati</taxon>
        <taxon>Thermodesulfobacteriota</taxon>
        <taxon>Desulfobulbia</taxon>
        <taxon>Desulfobulbales</taxon>
        <taxon>Desulfocapsaceae</taxon>
        <taxon>Desulfotalea</taxon>
    </lineage>
</organism>
<evidence type="ECO:0000256" key="1">
    <source>
        <dbReference type="ARBA" id="ARBA00004651"/>
    </source>
</evidence>
<feature type="transmembrane region" description="Helical" evidence="6">
    <location>
        <begin position="194"/>
        <end position="217"/>
    </location>
</feature>
<keyword evidence="9" id="KW-1185">Reference proteome</keyword>
<keyword evidence="2" id="KW-1003">Cell membrane</keyword>
<gene>
    <name evidence="8" type="ordered locus">DP0139</name>
</gene>
<dbReference type="PANTHER" id="PTHR32322:SF18">
    <property type="entry name" value="S-ADENOSYLMETHIONINE_S-ADENOSYLHOMOCYSTEINE TRANSPORTER"/>
    <property type="match status" value="1"/>
</dbReference>
<evidence type="ECO:0000313" key="8">
    <source>
        <dbReference type="EMBL" id="CAG34868.1"/>
    </source>
</evidence>
<evidence type="ECO:0000256" key="4">
    <source>
        <dbReference type="ARBA" id="ARBA00022989"/>
    </source>
</evidence>
<dbReference type="PANTHER" id="PTHR32322">
    <property type="entry name" value="INNER MEMBRANE TRANSPORTER"/>
    <property type="match status" value="1"/>
</dbReference>
<dbReference type="SUPFAM" id="SSF103481">
    <property type="entry name" value="Multidrug resistance efflux transporter EmrE"/>
    <property type="match status" value="2"/>
</dbReference>
<dbReference type="Proteomes" id="UP000000602">
    <property type="component" value="Chromosome"/>
</dbReference>
<dbReference type="AlphaFoldDB" id="Q6AS07"/>
<feature type="transmembrane region" description="Helical" evidence="6">
    <location>
        <begin position="78"/>
        <end position="100"/>
    </location>
</feature>
<dbReference type="eggNOG" id="COG0697">
    <property type="taxonomic scope" value="Bacteria"/>
</dbReference>
<feature type="transmembrane region" description="Helical" evidence="6">
    <location>
        <begin position="106"/>
        <end position="127"/>
    </location>
</feature>
<keyword evidence="3 6" id="KW-0812">Transmembrane</keyword>
<feature type="domain" description="EamA" evidence="7">
    <location>
        <begin position="19"/>
        <end position="150"/>
    </location>
</feature>
<dbReference type="KEGG" id="dps:DP0139"/>
<evidence type="ECO:0000256" key="5">
    <source>
        <dbReference type="ARBA" id="ARBA00023136"/>
    </source>
</evidence>
<dbReference type="GO" id="GO:0005886">
    <property type="term" value="C:plasma membrane"/>
    <property type="evidence" value="ECO:0007669"/>
    <property type="project" value="UniProtKB-SubCell"/>
</dbReference>